<evidence type="ECO:0000313" key="1">
    <source>
        <dbReference type="EMBL" id="GFY65893.1"/>
    </source>
</evidence>
<evidence type="ECO:0000313" key="2">
    <source>
        <dbReference type="Proteomes" id="UP000886998"/>
    </source>
</evidence>
<proteinExistence type="predicted"/>
<comment type="caution">
    <text evidence="1">The sequence shown here is derived from an EMBL/GenBank/DDBJ whole genome shotgun (WGS) entry which is preliminary data.</text>
</comment>
<name>A0A8X6Y867_9ARAC</name>
<sequence>MTQKNKWLLVPFVVDEKIIIMYLGNLPQVFDITITPEEKRHTHTPPVLTEKESSVIIRGVFGFNGTTPALVVSGCMDPRKRIVDVIYSFFDTCRNNWILWEDNALRTGAP</sequence>
<gene>
    <name evidence="1" type="ORF">TNIN_325191</name>
</gene>
<accession>A0A8X6Y867</accession>
<dbReference type="EMBL" id="BMAV01015737">
    <property type="protein sequence ID" value="GFY65893.1"/>
    <property type="molecule type" value="Genomic_DNA"/>
</dbReference>
<organism evidence="1 2">
    <name type="scientific">Trichonephila inaurata madagascariensis</name>
    <dbReference type="NCBI Taxonomy" id="2747483"/>
    <lineage>
        <taxon>Eukaryota</taxon>
        <taxon>Metazoa</taxon>
        <taxon>Ecdysozoa</taxon>
        <taxon>Arthropoda</taxon>
        <taxon>Chelicerata</taxon>
        <taxon>Arachnida</taxon>
        <taxon>Araneae</taxon>
        <taxon>Araneomorphae</taxon>
        <taxon>Entelegynae</taxon>
        <taxon>Araneoidea</taxon>
        <taxon>Nephilidae</taxon>
        <taxon>Trichonephila</taxon>
        <taxon>Trichonephila inaurata</taxon>
    </lineage>
</organism>
<reference evidence="1" key="1">
    <citation type="submission" date="2020-08" db="EMBL/GenBank/DDBJ databases">
        <title>Multicomponent nature underlies the extraordinary mechanical properties of spider dragline silk.</title>
        <authorList>
            <person name="Kono N."/>
            <person name="Nakamura H."/>
            <person name="Mori M."/>
            <person name="Yoshida Y."/>
            <person name="Ohtoshi R."/>
            <person name="Malay A.D."/>
            <person name="Moran D.A.P."/>
            <person name="Tomita M."/>
            <person name="Numata K."/>
            <person name="Arakawa K."/>
        </authorList>
    </citation>
    <scope>NUCLEOTIDE SEQUENCE</scope>
</reference>
<dbReference type="Proteomes" id="UP000886998">
    <property type="component" value="Unassembled WGS sequence"/>
</dbReference>
<dbReference type="AlphaFoldDB" id="A0A8X6Y867"/>
<keyword evidence="2" id="KW-1185">Reference proteome</keyword>
<protein>
    <submittedName>
        <fullName evidence="1">Uncharacterized protein</fullName>
    </submittedName>
</protein>